<name>A0ACC1APK6_9ROSI</name>
<sequence>MNFDGNMQHEIEQKKSTRSTFNTQLSDMSWLKTAVNKAVEVGGNNNLTRTVWSVADSVVQQAGNAVTEGAKLIQDRIGSRSLKSFRQTVKTLEEVSVSCRGIERVQMLRRWLVALKEIERVTAFYLAKDSQDQLNSDESKDSPRKPTLVYYADPDMDCEPRNFGDVFLYSQALEGVTMSMDCSQKAIAFLYSLITFKYNVLISSIYLGFVFADPLSLTAGLYFCMIQILEEPTEEEVSLLLEIFGLCLAGGKEVHNALISSIHDLATAFSKYQDEVLVKREELLQYAQGAIAGLKINADLSRWLRIIYMSTHFF</sequence>
<accession>A0ACC1APK6</accession>
<evidence type="ECO:0000313" key="2">
    <source>
        <dbReference type="Proteomes" id="UP001164250"/>
    </source>
</evidence>
<dbReference type="EMBL" id="CM047905">
    <property type="protein sequence ID" value="KAJ0088612.1"/>
    <property type="molecule type" value="Genomic_DNA"/>
</dbReference>
<keyword evidence="2" id="KW-1185">Reference proteome</keyword>
<dbReference type="Proteomes" id="UP001164250">
    <property type="component" value="Chromosome 9"/>
</dbReference>
<gene>
    <name evidence="1" type="ORF">Patl1_31961</name>
</gene>
<protein>
    <submittedName>
        <fullName evidence="1">Uncharacterized protein</fullName>
    </submittedName>
</protein>
<evidence type="ECO:0000313" key="1">
    <source>
        <dbReference type="EMBL" id="KAJ0088612.1"/>
    </source>
</evidence>
<comment type="caution">
    <text evidence="1">The sequence shown here is derived from an EMBL/GenBank/DDBJ whole genome shotgun (WGS) entry which is preliminary data.</text>
</comment>
<organism evidence="1 2">
    <name type="scientific">Pistacia atlantica</name>
    <dbReference type="NCBI Taxonomy" id="434234"/>
    <lineage>
        <taxon>Eukaryota</taxon>
        <taxon>Viridiplantae</taxon>
        <taxon>Streptophyta</taxon>
        <taxon>Embryophyta</taxon>
        <taxon>Tracheophyta</taxon>
        <taxon>Spermatophyta</taxon>
        <taxon>Magnoliopsida</taxon>
        <taxon>eudicotyledons</taxon>
        <taxon>Gunneridae</taxon>
        <taxon>Pentapetalae</taxon>
        <taxon>rosids</taxon>
        <taxon>malvids</taxon>
        <taxon>Sapindales</taxon>
        <taxon>Anacardiaceae</taxon>
        <taxon>Pistacia</taxon>
    </lineage>
</organism>
<proteinExistence type="predicted"/>
<reference evidence="2" key="1">
    <citation type="journal article" date="2023" name="G3 (Bethesda)">
        <title>Genome assembly and association tests identify interacting loci associated with vigor, precocity, and sex in interspecific pistachio rootstocks.</title>
        <authorList>
            <person name="Palmer W."/>
            <person name="Jacygrad E."/>
            <person name="Sagayaradj S."/>
            <person name="Cavanaugh K."/>
            <person name="Han R."/>
            <person name="Bertier L."/>
            <person name="Beede B."/>
            <person name="Kafkas S."/>
            <person name="Golino D."/>
            <person name="Preece J."/>
            <person name="Michelmore R."/>
        </authorList>
    </citation>
    <scope>NUCLEOTIDE SEQUENCE [LARGE SCALE GENOMIC DNA]</scope>
</reference>